<name>J3LBE2_ORYBR</name>
<accession>J3LBE2</accession>
<dbReference type="Proteomes" id="UP000006038">
    <property type="component" value="Unassembled WGS sequence"/>
</dbReference>
<protein>
    <submittedName>
        <fullName evidence="1">Uncharacterized protein</fullName>
    </submittedName>
</protein>
<organism evidence="1">
    <name type="scientific">Oryza brachyantha</name>
    <name type="common">malo sina</name>
    <dbReference type="NCBI Taxonomy" id="4533"/>
    <lineage>
        <taxon>Eukaryota</taxon>
        <taxon>Viridiplantae</taxon>
        <taxon>Streptophyta</taxon>
        <taxon>Embryophyta</taxon>
        <taxon>Tracheophyta</taxon>
        <taxon>Spermatophyta</taxon>
        <taxon>Magnoliopsida</taxon>
        <taxon>Liliopsida</taxon>
        <taxon>Poales</taxon>
        <taxon>Poaceae</taxon>
        <taxon>BOP clade</taxon>
        <taxon>Oryzoideae</taxon>
        <taxon>Oryzeae</taxon>
        <taxon>Oryzinae</taxon>
        <taxon>Oryza</taxon>
    </lineage>
</organism>
<keyword evidence="2" id="KW-1185">Reference proteome</keyword>
<dbReference type="HOGENOM" id="CLU_2162304_0_0_1"/>
<dbReference type="EnsemblPlants" id="OB02G19590.1">
    <property type="protein sequence ID" value="OB02G19590.1"/>
    <property type="gene ID" value="OB02G19590"/>
</dbReference>
<evidence type="ECO:0000313" key="2">
    <source>
        <dbReference type="Proteomes" id="UP000006038"/>
    </source>
</evidence>
<sequence>MRIPSLLHNFTQTKACSSFLGRTSPFHQGVQGRLWPLNGKSEKTEGSKLTNTVYLYFEMQKEQQTKVVTGYSVDHTAYQFRVTMKSRIEDDDLAACCRSWCYDRQLLILIL</sequence>
<dbReference type="AlphaFoldDB" id="J3LBE2"/>
<proteinExistence type="predicted"/>
<reference evidence="1" key="1">
    <citation type="submission" date="2013-04" db="UniProtKB">
        <authorList>
            <consortium name="EnsemblPlants"/>
        </authorList>
    </citation>
    <scope>IDENTIFICATION</scope>
</reference>
<evidence type="ECO:0000313" key="1">
    <source>
        <dbReference type="EnsemblPlants" id="OB02G19590.1"/>
    </source>
</evidence>
<dbReference type="Gramene" id="OB02G19590.1">
    <property type="protein sequence ID" value="OB02G19590.1"/>
    <property type="gene ID" value="OB02G19590"/>
</dbReference>